<dbReference type="SUPFAM" id="SSF53254">
    <property type="entry name" value="Phosphoglycerate mutase-like"/>
    <property type="match status" value="1"/>
</dbReference>
<dbReference type="Pfam" id="PF00300">
    <property type="entry name" value="His_Phos_1"/>
    <property type="match status" value="1"/>
</dbReference>
<proteinExistence type="predicted"/>
<name>A0A1M4ZXC3_9BACT</name>
<evidence type="ECO:0000256" key="1">
    <source>
        <dbReference type="PIRSR" id="PIRSR613078-2"/>
    </source>
</evidence>
<keyword evidence="3" id="KW-1185">Reference proteome</keyword>
<dbReference type="EMBL" id="FQUU01000007">
    <property type="protein sequence ID" value="SHF22497.1"/>
    <property type="molecule type" value="Genomic_DNA"/>
</dbReference>
<dbReference type="Proteomes" id="UP000184048">
    <property type="component" value="Unassembled WGS sequence"/>
</dbReference>
<dbReference type="OrthoDB" id="9810154at2"/>
<dbReference type="PANTHER" id="PTHR47623">
    <property type="entry name" value="OS09G0287300 PROTEIN"/>
    <property type="match status" value="1"/>
</dbReference>
<dbReference type="InterPro" id="IPR029033">
    <property type="entry name" value="His_PPase_superfam"/>
</dbReference>
<dbReference type="AlphaFoldDB" id="A0A1M4ZXC3"/>
<dbReference type="InterPro" id="IPR013078">
    <property type="entry name" value="His_Pase_superF_clade-1"/>
</dbReference>
<gene>
    <name evidence="2" type="ORF">SAMN02745131_02110</name>
</gene>
<evidence type="ECO:0000313" key="3">
    <source>
        <dbReference type="Proteomes" id="UP000184048"/>
    </source>
</evidence>
<dbReference type="RefSeq" id="WP_072835294.1">
    <property type="nucleotide sequence ID" value="NZ_FQUU01000007.1"/>
</dbReference>
<dbReference type="SMART" id="SM00855">
    <property type="entry name" value="PGAM"/>
    <property type="match status" value="1"/>
</dbReference>
<dbReference type="Gene3D" id="3.40.50.1240">
    <property type="entry name" value="Phosphoglycerate mutase-like"/>
    <property type="match status" value="1"/>
</dbReference>
<dbReference type="STRING" id="1121884.SAMN02745131_02110"/>
<accession>A0A1M4ZXC3</accession>
<sequence length="166" mass="19012">MKTLLLIRHAKSSWDAPGLSDADRPLNDRGKKDAPEMAKRLKKRGLSIDQFISSTAKRARKTAKYFAEEFDVKKEDIKEVEDLYMANAPGFVKTIEYTKKKHDIIALFSHNPGITEFANSLTHVRIDDMPTCSVFAVQAEVNDWEEFMNAEKKFLFFDYPGKSDSE</sequence>
<dbReference type="CDD" id="cd07067">
    <property type="entry name" value="HP_PGM_like"/>
    <property type="match status" value="1"/>
</dbReference>
<organism evidence="2 3">
    <name type="scientific">Flavisolibacter ginsengisoli DSM 18119</name>
    <dbReference type="NCBI Taxonomy" id="1121884"/>
    <lineage>
        <taxon>Bacteria</taxon>
        <taxon>Pseudomonadati</taxon>
        <taxon>Bacteroidota</taxon>
        <taxon>Chitinophagia</taxon>
        <taxon>Chitinophagales</taxon>
        <taxon>Chitinophagaceae</taxon>
        <taxon>Flavisolibacter</taxon>
    </lineage>
</organism>
<evidence type="ECO:0000313" key="2">
    <source>
        <dbReference type="EMBL" id="SHF22497.1"/>
    </source>
</evidence>
<protein>
    <submittedName>
        <fullName evidence="2">Phosphohistidine phosphatase</fullName>
    </submittedName>
</protein>
<reference evidence="2 3" key="1">
    <citation type="submission" date="2016-11" db="EMBL/GenBank/DDBJ databases">
        <authorList>
            <person name="Jaros S."/>
            <person name="Januszkiewicz K."/>
            <person name="Wedrychowicz H."/>
        </authorList>
    </citation>
    <scope>NUCLEOTIDE SEQUENCE [LARGE SCALE GENOMIC DNA]</scope>
    <source>
        <strain evidence="2 3">DSM 18119</strain>
    </source>
</reference>
<dbReference type="PANTHER" id="PTHR47623:SF1">
    <property type="entry name" value="OS09G0287300 PROTEIN"/>
    <property type="match status" value="1"/>
</dbReference>
<feature type="binding site" evidence="1">
    <location>
        <position position="58"/>
    </location>
    <ligand>
        <name>substrate</name>
    </ligand>
</feature>